<accession>A0A7I8VJ75</accession>
<dbReference type="AlphaFoldDB" id="A0A7I8VJ75"/>
<evidence type="ECO:0000313" key="2">
    <source>
        <dbReference type="Proteomes" id="UP000549394"/>
    </source>
</evidence>
<proteinExistence type="predicted"/>
<dbReference type="EMBL" id="CAJFCJ010000005">
    <property type="protein sequence ID" value="CAD5114619.1"/>
    <property type="molecule type" value="Genomic_DNA"/>
</dbReference>
<keyword evidence="2" id="KW-1185">Reference proteome</keyword>
<dbReference type="Proteomes" id="UP000549394">
    <property type="component" value="Unassembled WGS sequence"/>
</dbReference>
<sequence>MAAIQDQKKLDLKNKNLLLTDIEKAKQTCYLEVDSYFEDAQKKIKKYFDKKALKLKFSPKERDNLFVNEKEIDKKLECLSNDQLSIINEQGLKFRIEFDFTINQDTVDASFKQLFRLGGGSITASDPYTCCCVTNEGFYHFSFNETKKLFLLPNFEPVAKACDLQLEIFTLDRDIDKYIITDNYIFGIDTRTKSLVFSRKPFDTLIYFEEVDSAKTSSLRAIEDIYGQTYILCFSIENRECKFFINRIHEWSILNCKDVGCILNTGYPIVKTCDNKLIMLEKRTGLVLKSIECPENSFMYDFSPYGILMTSESEKYKSDTVLFLYNYDLHLIKKIAKFKRARILGTSKMNIFCIYFIDDKRYRFYEFK</sequence>
<organism evidence="1 2">
    <name type="scientific">Dimorphilus gyrociliatus</name>
    <dbReference type="NCBI Taxonomy" id="2664684"/>
    <lineage>
        <taxon>Eukaryota</taxon>
        <taxon>Metazoa</taxon>
        <taxon>Spiralia</taxon>
        <taxon>Lophotrochozoa</taxon>
        <taxon>Annelida</taxon>
        <taxon>Polychaeta</taxon>
        <taxon>Polychaeta incertae sedis</taxon>
        <taxon>Dinophilidae</taxon>
        <taxon>Dimorphilus</taxon>
    </lineage>
</organism>
<gene>
    <name evidence="1" type="ORF">DGYR_LOCUS3446</name>
</gene>
<evidence type="ECO:0000313" key="1">
    <source>
        <dbReference type="EMBL" id="CAD5114619.1"/>
    </source>
</evidence>
<reference evidence="1 2" key="1">
    <citation type="submission" date="2020-08" db="EMBL/GenBank/DDBJ databases">
        <authorList>
            <person name="Hejnol A."/>
        </authorList>
    </citation>
    <scope>NUCLEOTIDE SEQUENCE [LARGE SCALE GENOMIC DNA]</scope>
</reference>
<protein>
    <submittedName>
        <fullName evidence="1">Uncharacterized protein</fullName>
    </submittedName>
</protein>
<name>A0A7I8VJ75_9ANNE</name>
<comment type="caution">
    <text evidence="1">The sequence shown here is derived from an EMBL/GenBank/DDBJ whole genome shotgun (WGS) entry which is preliminary data.</text>
</comment>